<dbReference type="GO" id="GO:0045944">
    <property type="term" value="P:positive regulation of transcription by RNA polymerase II"/>
    <property type="evidence" value="ECO:0007669"/>
    <property type="project" value="TreeGrafter"/>
</dbReference>
<sequence length="303" mass="33888">RSGVGKNFLLAKSPVESDMSPRRSRLVAGCQRCRVRHLKCDISDLGCEHCQQAGVDCDRTNVRFRNGLSLPKDAELAFSEGFWPHLRGKVRFHDETPEIASLYSTIQDSQSAFTNDSSCRLAVELREELDIPSGLLAQQPYPGNGVDEANALVQFPASTTESVSPCFSSPRSIQSINSSKPLQPLSEREAVLLRNFVENMALWADITDPQRHFETEVSARALKEPVLRYAIFAFSSRHLDRQDNSDVTEALQYHNFCLQLLIPALSGAREHITEDILAAVAILRQHEEMDGQSSMRTSSMRQI</sequence>
<dbReference type="GO" id="GO:0000981">
    <property type="term" value="F:DNA-binding transcription factor activity, RNA polymerase II-specific"/>
    <property type="evidence" value="ECO:0007669"/>
    <property type="project" value="InterPro"/>
</dbReference>
<dbReference type="Pfam" id="PF00172">
    <property type="entry name" value="Zn_clus"/>
    <property type="match status" value="1"/>
</dbReference>
<keyword evidence="8" id="KW-1185">Reference proteome</keyword>
<feature type="domain" description="Zn(2)-C6 fungal-type" evidence="6">
    <location>
        <begin position="29"/>
        <end position="57"/>
    </location>
</feature>
<dbReference type="InterPro" id="IPR036864">
    <property type="entry name" value="Zn2-C6_fun-type_DNA-bd_sf"/>
</dbReference>
<dbReference type="Proteomes" id="UP001227192">
    <property type="component" value="Unassembled WGS sequence"/>
</dbReference>
<name>A0AAI9T5P2_PENTH</name>
<dbReference type="GO" id="GO:0000976">
    <property type="term" value="F:transcription cis-regulatory region binding"/>
    <property type="evidence" value="ECO:0007669"/>
    <property type="project" value="TreeGrafter"/>
</dbReference>
<feature type="non-terminal residue" evidence="7">
    <location>
        <position position="1"/>
    </location>
</feature>
<keyword evidence="4" id="KW-0804">Transcription</keyword>
<evidence type="ECO:0000256" key="5">
    <source>
        <dbReference type="ARBA" id="ARBA00023242"/>
    </source>
</evidence>
<reference evidence="7" key="2">
    <citation type="journal article" date="2016" name="Fungal Biol.">
        <title>Ochratoxin A production by Penicillium thymicola.</title>
        <authorList>
            <person name="Nguyen H.D.T."/>
            <person name="McMullin D.R."/>
            <person name="Ponomareva E."/>
            <person name="Riley R."/>
            <person name="Pomraning K.R."/>
            <person name="Baker S.E."/>
            <person name="Seifert K.A."/>
        </authorList>
    </citation>
    <scope>NUCLEOTIDE SEQUENCE</scope>
    <source>
        <strain evidence="7">DAOM 180753</strain>
    </source>
</reference>
<dbReference type="CDD" id="cd00067">
    <property type="entry name" value="GAL4"/>
    <property type="match status" value="1"/>
</dbReference>
<keyword evidence="2" id="KW-0805">Transcription regulation</keyword>
<dbReference type="AlphaFoldDB" id="A0AAI9T5P2"/>
<evidence type="ECO:0000313" key="8">
    <source>
        <dbReference type="Proteomes" id="UP001227192"/>
    </source>
</evidence>
<dbReference type="InterPro" id="IPR001138">
    <property type="entry name" value="Zn2Cys6_DnaBD"/>
</dbReference>
<gene>
    <name evidence="7" type="ORF">VN97_g12740</name>
</gene>
<dbReference type="EMBL" id="LACB01001090">
    <property type="protein sequence ID" value="KAJ9480789.1"/>
    <property type="molecule type" value="Genomic_DNA"/>
</dbReference>
<keyword evidence="3" id="KW-0238">DNA-binding</keyword>
<dbReference type="PANTHER" id="PTHR37534:SF2">
    <property type="entry name" value="N-ACETYLTRANSFERASE DOMAIN-CONTAINING PROTEIN"/>
    <property type="match status" value="1"/>
</dbReference>
<organism evidence="7 8">
    <name type="scientific">Penicillium thymicola</name>
    <dbReference type="NCBI Taxonomy" id="293382"/>
    <lineage>
        <taxon>Eukaryota</taxon>
        <taxon>Fungi</taxon>
        <taxon>Dikarya</taxon>
        <taxon>Ascomycota</taxon>
        <taxon>Pezizomycotina</taxon>
        <taxon>Eurotiomycetes</taxon>
        <taxon>Eurotiomycetidae</taxon>
        <taxon>Eurotiales</taxon>
        <taxon>Aspergillaceae</taxon>
        <taxon>Penicillium</taxon>
    </lineage>
</organism>
<evidence type="ECO:0000256" key="2">
    <source>
        <dbReference type="ARBA" id="ARBA00023015"/>
    </source>
</evidence>
<dbReference type="PANTHER" id="PTHR37534">
    <property type="entry name" value="TRANSCRIPTIONAL ACTIVATOR PROTEIN UGA3"/>
    <property type="match status" value="1"/>
</dbReference>
<keyword evidence="5" id="KW-0539">Nucleus</keyword>
<dbReference type="Pfam" id="PF11951">
    <property type="entry name" value="Fungal_trans_2"/>
    <property type="match status" value="1"/>
</dbReference>
<dbReference type="SUPFAM" id="SSF57701">
    <property type="entry name" value="Zn2/Cys6 DNA-binding domain"/>
    <property type="match status" value="1"/>
</dbReference>
<accession>A0AAI9T5P2</accession>
<proteinExistence type="predicted"/>
<dbReference type="Gene3D" id="4.10.240.10">
    <property type="entry name" value="Zn(2)-C6 fungal-type DNA-binding domain"/>
    <property type="match status" value="1"/>
</dbReference>
<comment type="subcellular location">
    <subcellularLocation>
        <location evidence="1">Nucleus</location>
    </subcellularLocation>
</comment>
<dbReference type="PROSITE" id="PS50048">
    <property type="entry name" value="ZN2_CY6_FUNGAL_2"/>
    <property type="match status" value="1"/>
</dbReference>
<dbReference type="PROSITE" id="PS00463">
    <property type="entry name" value="ZN2_CY6_FUNGAL_1"/>
    <property type="match status" value="1"/>
</dbReference>
<comment type="caution">
    <text evidence="7">The sequence shown here is derived from an EMBL/GenBank/DDBJ whole genome shotgun (WGS) entry which is preliminary data.</text>
</comment>
<reference evidence="7" key="1">
    <citation type="submission" date="2015-06" db="EMBL/GenBank/DDBJ databases">
        <authorList>
            <person name="Nguyen H."/>
        </authorList>
    </citation>
    <scope>NUCLEOTIDE SEQUENCE</scope>
    <source>
        <strain evidence="7">DAOM 180753</strain>
    </source>
</reference>
<evidence type="ECO:0000256" key="3">
    <source>
        <dbReference type="ARBA" id="ARBA00023125"/>
    </source>
</evidence>
<evidence type="ECO:0000256" key="1">
    <source>
        <dbReference type="ARBA" id="ARBA00004123"/>
    </source>
</evidence>
<evidence type="ECO:0000256" key="4">
    <source>
        <dbReference type="ARBA" id="ARBA00023163"/>
    </source>
</evidence>
<dbReference type="InterPro" id="IPR021858">
    <property type="entry name" value="Fun_TF"/>
</dbReference>
<evidence type="ECO:0000313" key="7">
    <source>
        <dbReference type="EMBL" id="KAJ9480789.1"/>
    </source>
</evidence>
<dbReference type="GO" id="GO:0008270">
    <property type="term" value="F:zinc ion binding"/>
    <property type="evidence" value="ECO:0007669"/>
    <property type="project" value="InterPro"/>
</dbReference>
<dbReference type="GO" id="GO:0005634">
    <property type="term" value="C:nucleus"/>
    <property type="evidence" value="ECO:0007669"/>
    <property type="project" value="UniProtKB-SubCell"/>
</dbReference>
<evidence type="ECO:0000259" key="6">
    <source>
        <dbReference type="PROSITE" id="PS50048"/>
    </source>
</evidence>
<protein>
    <recommendedName>
        <fullName evidence="6">Zn(2)-C6 fungal-type domain-containing protein</fullName>
    </recommendedName>
</protein>